<dbReference type="Pfam" id="PF01486">
    <property type="entry name" value="K-box"/>
    <property type="match status" value="1"/>
</dbReference>
<dbReference type="GO" id="GO:0045944">
    <property type="term" value="P:positive regulation of transcription by RNA polymerase II"/>
    <property type="evidence" value="ECO:0007669"/>
    <property type="project" value="InterPro"/>
</dbReference>
<dbReference type="GO" id="GO:0000977">
    <property type="term" value="F:RNA polymerase II transcription regulatory region sequence-specific DNA binding"/>
    <property type="evidence" value="ECO:0007669"/>
    <property type="project" value="InterPro"/>
</dbReference>
<dbReference type="InterPro" id="IPR036879">
    <property type="entry name" value="TF_MADSbox_sf"/>
</dbReference>
<evidence type="ECO:0000259" key="7">
    <source>
        <dbReference type="PROSITE" id="PS51297"/>
    </source>
</evidence>
<organism evidence="8">
    <name type="scientific">Calathodes oxycarpa</name>
    <dbReference type="NCBI Taxonomy" id="944281"/>
    <lineage>
        <taxon>Eukaryota</taxon>
        <taxon>Viridiplantae</taxon>
        <taxon>Streptophyta</taxon>
        <taxon>Embryophyta</taxon>
        <taxon>Tracheophyta</taxon>
        <taxon>Spermatophyta</taxon>
        <taxon>Magnoliopsida</taxon>
        <taxon>Ranunculales</taxon>
        <taxon>Ranunculaceae</taxon>
        <taxon>Ranunculoideae</taxon>
        <taxon>Caltheae</taxon>
        <taxon>Calathodes</taxon>
    </lineage>
</organism>
<comment type="subcellular location">
    <subcellularLocation>
        <location evidence="1">Nucleus</location>
    </subcellularLocation>
</comment>
<dbReference type="PRINTS" id="PR00404">
    <property type="entry name" value="MADSDOMAIN"/>
</dbReference>
<dbReference type="CDD" id="cd00265">
    <property type="entry name" value="MADS_MEF2_like"/>
    <property type="match status" value="1"/>
</dbReference>
<dbReference type="PROSITE" id="PS50066">
    <property type="entry name" value="MADS_BOX_2"/>
    <property type="match status" value="1"/>
</dbReference>
<evidence type="ECO:0000256" key="1">
    <source>
        <dbReference type="ARBA" id="ARBA00004123"/>
    </source>
</evidence>
<dbReference type="PROSITE" id="PS00350">
    <property type="entry name" value="MADS_BOX_1"/>
    <property type="match status" value="1"/>
</dbReference>
<keyword evidence="4" id="KW-0804">Transcription</keyword>
<dbReference type="Gene3D" id="3.40.1810.10">
    <property type="entry name" value="Transcription factor, MADS-box"/>
    <property type="match status" value="1"/>
</dbReference>
<feature type="domain" description="K-box" evidence="7">
    <location>
        <begin position="84"/>
        <end position="175"/>
    </location>
</feature>
<reference evidence="8" key="1">
    <citation type="submission" date="2019-12" db="EMBL/GenBank/DDBJ databases">
        <authorList>
            <person name="Duan X."/>
            <person name="Zhao C."/>
            <person name="Zhang R."/>
            <person name="Jiang Y."/>
            <person name="Shan H."/>
            <person name="Kong H."/>
        </authorList>
    </citation>
    <scope>NUCLEOTIDE SEQUENCE</scope>
</reference>
<dbReference type="InterPro" id="IPR002487">
    <property type="entry name" value="TF_Kbox"/>
</dbReference>
<evidence type="ECO:0000256" key="2">
    <source>
        <dbReference type="ARBA" id="ARBA00023015"/>
    </source>
</evidence>
<keyword evidence="3" id="KW-0238">DNA-binding</keyword>
<sequence length="222" mass="25746">MGRGKIEIKRIENTTNRQVTYSKRRTGIIKKAKELAVLCDAQVSLIMFSSTGKLSAFTSPNTTTKKLFDQYQRVSGTPLWDTHYERMQESLKQQKEANMKLRKQIRQRIGEGSLDNLSFEELRNLEQDLDTSVKVVRDRKYHMIATQTETHRKKLRNVQETYTHLVRELEARGEDPYYEGDYESSYIGMTNGGAHLLSYRLQPNQPNLQDGEGYGSYNLRLA</sequence>
<keyword evidence="5" id="KW-0539">Nucleus</keyword>
<dbReference type="Pfam" id="PF00319">
    <property type="entry name" value="SRF-TF"/>
    <property type="match status" value="1"/>
</dbReference>
<keyword evidence="2" id="KW-0805">Transcription regulation</keyword>
<dbReference type="GO" id="GO:0046983">
    <property type="term" value="F:protein dimerization activity"/>
    <property type="evidence" value="ECO:0007669"/>
    <property type="project" value="InterPro"/>
</dbReference>
<dbReference type="PANTHER" id="PTHR48019">
    <property type="entry name" value="SERUM RESPONSE FACTOR HOMOLOG"/>
    <property type="match status" value="1"/>
</dbReference>
<protein>
    <submittedName>
        <fullName evidence="8">MADS transcription factor AP3-3</fullName>
    </submittedName>
</protein>
<evidence type="ECO:0000259" key="6">
    <source>
        <dbReference type="PROSITE" id="PS50066"/>
    </source>
</evidence>
<accession>A0A7L7T7Y8</accession>
<name>A0A7L7T7Y8_9MAGN</name>
<proteinExistence type="predicted"/>
<dbReference type="EMBL" id="MN832824">
    <property type="protein sequence ID" value="QOC69200.1"/>
    <property type="molecule type" value="Genomic_DNA"/>
</dbReference>
<feature type="domain" description="MADS-box" evidence="6">
    <location>
        <begin position="1"/>
        <end position="61"/>
    </location>
</feature>
<gene>
    <name evidence="8" type="primary">AP3-3</name>
</gene>
<dbReference type="InterPro" id="IPR002100">
    <property type="entry name" value="TF_MADSbox"/>
</dbReference>
<dbReference type="SMART" id="SM00432">
    <property type="entry name" value="MADS"/>
    <property type="match status" value="1"/>
</dbReference>
<dbReference type="GO" id="GO:0003700">
    <property type="term" value="F:DNA-binding transcription factor activity"/>
    <property type="evidence" value="ECO:0007669"/>
    <property type="project" value="InterPro"/>
</dbReference>
<dbReference type="InterPro" id="IPR050142">
    <property type="entry name" value="MADS-box/MEF2_TF"/>
</dbReference>
<dbReference type="GO" id="GO:0005634">
    <property type="term" value="C:nucleus"/>
    <property type="evidence" value="ECO:0007669"/>
    <property type="project" value="UniProtKB-SubCell"/>
</dbReference>
<evidence type="ECO:0000256" key="5">
    <source>
        <dbReference type="ARBA" id="ARBA00023242"/>
    </source>
</evidence>
<evidence type="ECO:0000313" key="8">
    <source>
        <dbReference type="EMBL" id="QOC69200.1"/>
    </source>
</evidence>
<dbReference type="AlphaFoldDB" id="A0A7L7T7Y8"/>
<dbReference type="InterPro" id="IPR033896">
    <property type="entry name" value="MEF2-like_N"/>
</dbReference>
<evidence type="ECO:0000256" key="4">
    <source>
        <dbReference type="ARBA" id="ARBA00023163"/>
    </source>
</evidence>
<dbReference type="SUPFAM" id="SSF55455">
    <property type="entry name" value="SRF-like"/>
    <property type="match status" value="1"/>
</dbReference>
<dbReference type="PROSITE" id="PS51297">
    <property type="entry name" value="K_BOX"/>
    <property type="match status" value="1"/>
</dbReference>
<evidence type="ECO:0000256" key="3">
    <source>
        <dbReference type="ARBA" id="ARBA00023125"/>
    </source>
</evidence>